<dbReference type="InterPro" id="IPR036259">
    <property type="entry name" value="MFS_trans_sf"/>
</dbReference>
<accession>A0A4V3BP14</accession>
<dbReference type="InterPro" id="IPR052524">
    <property type="entry name" value="MFS_Cyanate_Porter"/>
</dbReference>
<protein>
    <submittedName>
        <fullName evidence="5">CP family cyanate transporter-like MFS transporter</fullName>
    </submittedName>
</protein>
<feature type="transmembrane region" description="Helical" evidence="4">
    <location>
        <begin position="23"/>
        <end position="41"/>
    </location>
</feature>
<evidence type="ECO:0000256" key="3">
    <source>
        <dbReference type="ARBA" id="ARBA00023136"/>
    </source>
</evidence>
<feature type="transmembrane region" description="Helical" evidence="4">
    <location>
        <begin position="294"/>
        <end position="312"/>
    </location>
</feature>
<feature type="transmembrane region" description="Helical" evidence="4">
    <location>
        <begin position="347"/>
        <end position="370"/>
    </location>
</feature>
<feature type="transmembrane region" description="Helical" evidence="4">
    <location>
        <begin position="95"/>
        <end position="113"/>
    </location>
</feature>
<feature type="transmembrane region" description="Helical" evidence="4">
    <location>
        <begin position="261"/>
        <end position="282"/>
    </location>
</feature>
<dbReference type="Gene3D" id="1.20.1250.20">
    <property type="entry name" value="MFS general substrate transporter like domains"/>
    <property type="match status" value="2"/>
</dbReference>
<dbReference type="RefSeq" id="WP_133587216.1">
    <property type="nucleotide sequence ID" value="NZ_SNVV01000001.1"/>
</dbReference>
<evidence type="ECO:0000256" key="4">
    <source>
        <dbReference type="SAM" id="Phobius"/>
    </source>
</evidence>
<evidence type="ECO:0000313" key="5">
    <source>
        <dbReference type="EMBL" id="TDN56681.1"/>
    </source>
</evidence>
<dbReference type="Proteomes" id="UP000295129">
    <property type="component" value="Unassembled WGS sequence"/>
</dbReference>
<dbReference type="Pfam" id="PF07690">
    <property type="entry name" value="MFS_1"/>
    <property type="match status" value="1"/>
</dbReference>
<proteinExistence type="predicted"/>
<feature type="transmembrane region" description="Helical" evidence="4">
    <location>
        <begin position="119"/>
        <end position="141"/>
    </location>
</feature>
<gene>
    <name evidence="5" type="ORF">C7389_10160</name>
</gene>
<dbReference type="InterPro" id="IPR004747">
    <property type="entry name" value="CynX-like"/>
</dbReference>
<dbReference type="SUPFAM" id="SSF103473">
    <property type="entry name" value="MFS general substrate transporter"/>
    <property type="match status" value="1"/>
</dbReference>
<evidence type="ECO:0000256" key="1">
    <source>
        <dbReference type="ARBA" id="ARBA00022692"/>
    </source>
</evidence>
<dbReference type="NCBIfam" id="TIGR00896">
    <property type="entry name" value="CynX"/>
    <property type="match status" value="1"/>
</dbReference>
<keyword evidence="2 4" id="KW-1133">Transmembrane helix</keyword>
<dbReference type="AlphaFoldDB" id="A0A4V3BP14"/>
<dbReference type="OrthoDB" id="5317164at2"/>
<feature type="transmembrane region" description="Helical" evidence="4">
    <location>
        <begin position="318"/>
        <end position="340"/>
    </location>
</feature>
<keyword evidence="3 4" id="KW-0472">Membrane</keyword>
<evidence type="ECO:0000256" key="2">
    <source>
        <dbReference type="ARBA" id="ARBA00022989"/>
    </source>
</evidence>
<reference evidence="5 6" key="1">
    <citation type="submission" date="2019-03" db="EMBL/GenBank/DDBJ databases">
        <title>Genomic Encyclopedia of Type Strains, Phase IV (KMG-IV): sequencing the most valuable type-strain genomes for metagenomic binning, comparative biology and taxonomic classification.</title>
        <authorList>
            <person name="Goeker M."/>
        </authorList>
    </citation>
    <scope>NUCLEOTIDE SEQUENCE [LARGE SCALE GENOMIC DNA]</scope>
    <source>
        <strain evidence="5 6">DSM 12121</strain>
    </source>
</reference>
<feature type="transmembrane region" description="Helical" evidence="4">
    <location>
        <begin position="186"/>
        <end position="205"/>
    </location>
</feature>
<feature type="transmembrane region" description="Helical" evidence="4">
    <location>
        <begin position="61"/>
        <end position="83"/>
    </location>
</feature>
<dbReference type="PANTHER" id="PTHR23523">
    <property type="match status" value="1"/>
</dbReference>
<feature type="transmembrane region" description="Helical" evidence="4">
    <location>
        <begin position="382"/>
        <end position="401"/>
    </location>
</feature>
<dbReference type="GO" id="GO:0022857">
    <property type="term" value="F:transmembrane transporter activity"/>
    <property type="evidence" value="ECO:0007669"/>
    <property type="project" value="InterPro"/>
</dbReference>
<dbReference type="InterPro" id="IPR011701">
    <property type="entry name" value="MFS"/>
</dbReference>
<sequence length="415" mass="42367">MSPPSPSPGSTTGTSTPPAPTHVAMHPALLLIGMVLVGLNLRPALSSVAPVLGPLCADLGLSAAAAGLLTTLPVLCLGLAAPLAPRLARSRGPELTVFLVLFLLAGGLLLRTVGGVPGLFAGTLLAGAGIGIIGVLLPGIVKRDFAHKPGAVTGLYTMALSLGAAIGAGVSEPLRLAADGRWQPALGFWAIPAVVAALVWALQLRRGSHALGRRGHTVRGLWNDPLAWQVTAYMGLQSSLAYCVFGWLPTILVDRGYSAQSAGYLMSVSILVQLITAFAGPWLATRGRDQRSTIALMAVLTAAGLLGCLYAPQEQTLLWAVVLGLGQGGNFSVALTLLVLRAGDSHIAAHLSGMAQGVGYTVAALGPFAIGLLHQFTGSWDGLGWLFGLICLATLAAGMGAGRKLHVGAVSEPVQ</sequence>
<dbReference type="GO" id="GO:0016020">
    <property type="term" value="C:membrane"/>
    <property type="evidence" value="ECO:0007669"/>
    <property type="project" value="InterPro"/>
</dbReference>
<keyword evidence="1 4" id="KW-0812">Transmembrane</keyword>
<feature type="transmembrane region" description="Helical" evidence="4">
    <location>
        <begin position="226"/>
        <end position="249"/>
    </location>
</feature>
<evidence type="ECO:0000313" key="6">
    <source>
        <dbReference type="Proteomes" id="UP000295129"/>
    </source>
</evidence>
<keyword evidence="6" id="KW-1185">Reference proteome</keyword>
<dbReference type="EMBL" id="SNVV01000001">
    <property type="protein sequence ID" value="TDN56681.1"/>
    <property type="molecule type" value="Genomic_DNA"/>
</dbReference>
<feature type="transmembrane region" description="Helical" evidence="4">
    <location>
        <begin position="153"/>
        <end position="174"/>
    </location>
</feature>
<comment type="caution">
    <text evidence="5">The sequence shown here is derived from an EMBL/GenBank/DDBJ whole genome shotgun (WGS) entry which is preliminary data.</text>
</comment>
<organism evidence="5 6">
    <name type="scientific">Azoarcus indigens</name>
    <dbReference type="NCBI Taxonomy" id="29545"/>
    <lineage>
        <taxon>Bacteria</taxon>
        <taxon>Pseudomonadati</taxon>
        <taxon>Pseudomonadota</taxon>
        <taxon>Betaproteobacteria</taxon>
        <taxon>Rhodocyclales</taxon>
        <taxon>Zoogloeaceae</taxon>
        <taxon>Azoarcus</taxon>
    </lineage>
</organism>
<dbReference type="CDD" id="cd17339">
    <property type="entry name" value="MFS_NIMT_CynX_like"/>
    <property type="match status" value="1"/>
</dbReference>
<dbReference type="PANTHER" id="PTHR23523:SF2">
    <property type="entry name" value="2-NITROIMIDAZOLE TRANSPORTER"/>
    <property type="match status" value="1"/>
</dbReference>
<name>A0A4V3BP14_9RHOO</name>